<proteinExistence type="predicted"/>
<accession>A0ABV8MLW6</accession>
<protein>
    <submittedName>
        <fullName evidence="1">Uncharacterized protein</fullName>
    </submittedName>
</protein>
<evidence type="ECO:0000313" key="2">
    <source>
        <dbReference type="Proteomes" id="UP001595791"/>
    </source>
</evidence>
<sequence length="137" mass="15853">MQHTMYYLISPQPHLLARLAQVADFAYLTQPLLWSGEEYDLERSDFRACFNSVIKVLFLDTLRRDWSGQPDYLTLFSDLTASEAYFDAHWSLQRLWLEATRQDALTEARASGSLQTLRNTGSAWADEVFEQERAKPA</sequence>
<name>A0ABV8MLW6_9NEIS</name>
<comment type="caution">
    <text evidence="1">The sequence shown here is derived from an EMBL/GenBank/DDBJ whole genome shotgun (WGS) entry which is preliminary data.</text>
</comment>
<dbReference type="RefSeq" id="WP_378161559.1">
    <property type="nucleotide sequence ID" value="NZ_JBHSBU010000001.1"/>
</dbReference>
<reference evidence="2" key="1">
    <citation type="journal article" date="2019" name="Int. J. Syst. Evol. Microbiol.">
        <title>The Global Catalogue of Microorganisms (GCM) 10K type strain sequencing project: providing services to taxonomists for standard genome sequencing and annotation.</title>
        <authorList>
            <consortium name="The Broad Institute Genomics Platform"/>
            <consortium name="The Broad Institute Genome Sequencing Center for Infectious Disease"/>
            <person name="Wu L."/>
            <person name="Ma J."/>
        </authorList>
    </citation>
    <scope>NUCLEOTIDE SEQUENCE [LARGE SCALE GENOMIC DNA]</scope>
    <source>
        <strain evidence="2">LMG 29894</strain>
    </source>
</reference>
<evidence type="ECO:0000313" key="1">
    <source>
        <dbReference type="EMBL" id="MFC4158652.1"/>
    </source>
</evidence>
<dbReference type="EMBL" id="JBHSBU010000001">
    <property type="protein sequence ID" value="MFC4158652.1"/>
    <property type="molecule type" value="Genomic_DNA"/>
</dbReference>
<keyword evidence="2" id="KW-1185">Reference proteome</keyword>
<organism evidence="1 2">
    <name type="scientific">Chitinimonas lacunae</name>
    <dbReference type="NCBI Taxonomy" id="1963018"/>
    <lineage>
        <taxon>Bacteria</taxon>
        <taxon>Pseudomonadati</taxon>
        <taxon>Pseudomonadota</taxon>
        <taxon>Betaproteobacteria</taxon>
        <taxon>Neisseriales</taxon>
        <taxon>Chitinibacteraceae</taxon>
        <taxon>Chitinimonas</taxon>
    </lineage>
</organism>
<gene>
    <name evidence="1" type="ORF">ACFOW7_04665</name>
</gene>
<dbReference type="Proteomes" id="UP001595791">
    <property type="component" value="Unassembled WGS sequence"/>
</dbReference>